<accession>A0ABS9Z348</accession>
<dbReference type="EMBL" id="JAIVFP010000001">
    <property type="protein sequence ID" value="MCI4682038.1"/>
    <property type="molecule type" value="Genomic_DNA"/>
</dbReference>
<evidence type="ECO:0000313" key="1">
    <source>
        <dbReference type="EMBL" id="MCI4682038.1"/>
    </source>
</evidence>
<gene>
    <name evidence="1" type="ORF">K2U94_04550</name>
</gene>
<keyword evidence="2" id="KW-1185">Reference proteome</keyword>
<organism evidence="1 2">
    <name type="scientific">Candidatus Rhodoblastus alkanivorans</name>
    <dbReference type="NCBI Taxonomy" id="2954117"/>
    <lineage>
        <taxon>Bacteria</taxon>
        <taxon>Pseudomonadati</taxon>
        <taxon>Pseudomonadota</taxon>
        <taxon>Alphaproteobacteria</taxon>
        <taxon>Hyphomicrobiales</taxon>
        <taxon>Rhodoblastaceae</taxon>
        <taxon>Rhodoblastus</taxon>
    </lineage>
</organism>
<comment type="caution">
    <text evidence="1">The sequence shown here is derived from an EMBL/GenBank/DDBJ whole genome shotgun (WGS) entry which is preliminary data.</text>
</comment>
<proteinExistence type="predicted"/>
<dbReference type="RefSeq" id="WP_243066072.1">
    <property type="nucleotide sequence ID" value="NZ_JAIVFK010000002.1"/>
</dbReference>
<dbReference type="Proteomes" id="UP001139104">
    <property type="component" value="Unassembled WGS sequence"/>
</dbReference>
<reference evidence="1" key="1">
    <citation type="journal article" date="2022" name="ISME J.">
        <title>Identification of active gaseous-alkane degraders at natural gas seeps.</title>
        <authorList>
            <person name="Farhan Ul Haque M."/>
            <person name="Hernandez M."/>
            <person name="Crombie A.T."/>
            <person name="Murrell J.C."/>
        </authorList>
    </citation>
    <scope>NUCLEOTIDE SEQUENCE</scope>
    <source>
        <strain evidence="1">PC2</strain>
    </source>
</reference>
<sequence length="289" mass="33347">MTLAERIEYSCETDRALNYCLWEYDRPAPAEDKFRSINLLYNSFAWAGVDAQAYAMVDALREKLGPWRSVFGVKQIAGRLAWEFYFYDYQRRQREISMSRVLDALAPLARCRISPPESLNYFMFSLDIDDDLACGRREIDVIHMYVGNPGSDVSSGVAYALRAGSTRLENFYFFFDATTQLRDAAKKIANSGVFDETIVPLDAVLRPELRSCRTICVANKQTHDCVYFSGIDVDQLIWFLEWQGYPQEIKTFVHDNRSQFDHLLFDAGFDYRLQDGALQILKSGYYGVF</sequence>
<protein>
    <submittedName>
        <fullName evidence="1">Uncharacterized protein</fullName>
    </submittedName>
</protein>
<name>A0ABS9Z348_9HYPH</name>
<evidence type="ECO:0000313" key="2">
    <source>
        <dbReference type="Proteomes" id="UP001139104"/>
    </source>
</evidence>